<evidence type="ECO:0000256" key="4">
    <source>
        <dbReference type="SAM" id="Phobius"/>
    </source>
</evidence>
<dbReference type="GO" id="GO:0005737">
    <property type="term" value="C:cytoplasm"/>
    <property type="evidence" value="ECO:0007669"/>
    <property type="project" value="TreeGrafter"/>
</dbReference>
<dbReference type="InterPro" id="IPR034744">
    <property type="entry name" value="RH2"/>
</dbReference>
<dbReference type="SUPFAM" id="SSF161256">
    <property type="entry name" value="RILP dimerisation region"/>
    <property type="match status" value="1"/>
</dbReference>
<proteinExistence type="predicted"/>
<feature type="domain" description="RH2" evidence="6">
    <location>
        <begin position="282"/>
        <end position="385"/>
    </location>
</feature>
<reference evidence="7 8" key="1">
    <citation type="submission" date="2015-08" db="EMBL/GenBank/DDBJ databases">
        <title>Ancestral chromatin configuration constrains chromatin evolution on differentiating sex chromosomes in Drosophila.</title>
        <authorList>
            <person name="Zhou Q."/>
            <person name="Bachtrog D."/>
        </authorList>
    </citation>
    <scope>NUCLEOTIDE SEQUENCE [LARGE SCALE GENOMIC DNA]</scope>
    <source>
        <tissue evidence="7">Whole larvae</tissue>
    </source>
</reference>
<dbReference type="PANTHER" id="PTHR21502:SF4">
    <property type="entry name" value="RILP-LIKE PROTEIN HOMOLOG"/>
    <property type="match status" value="1"/>
</dbReference>
<dbReference type="OrthoDB" id="10069524at2759"/>
<feature type="domain" description="RH1" evidence="5">
    <location>
        <begin position="8"/>
        <end position="96"/>
    </location>
</feature>
<feature type="compositionally biased region" description="Acidic residues" evidence="3">
    <location>
        <begin position="327"/>
        <end position="344"/>
    </location>
</feature>
<feature type="region of interest" description="Disordered" evidence="3">
    <location>
        <begin position="313"/>
        <end position="375"/>
    </location>
</feature>
<gene>
    <name evidence="7" type="ORF">Dbus_chrXg67</name>
</gene>
<feature type="coiled-coil region" evidence="2">
    <location>
        <begin position="62"/>
        <end position="142"/>
    </location>
</feature>
<keyword evidence="4" id="KW-1133">Transmembrane helix</keyword>
<dbReference type="Pfam" id="PF09744">
    <property type="entry name" value="RH1"/>
    <property type="match status" value="1"/>
</dbReference>
<dbReference type="InterPro" id="IPR034743">
    <property type="entry name" value="RH1"/>
</dbReference>
<dbReference type="Gene3D" id="1.20.58.1770">
    <property type="match status" value="1"/>
</dbReference>
<dbReference type="Proteomes" id="UP000494163">
    <property type="component" value="Chromosome X"/>
</dbReference>
<dbReference type="FunFam" id="1.20.58.1770:FF:000005">
    <property type="entry name" value="RILP-like protein homolog isoform X1"/>
    <property type="match status" value="1"/>
</dbReference>
<protein>
    <submittedName>
        <fullName evidence="7">CG11448</fullName>
    </submittedName>
</protein>
<dbReference type="GO" id="GO:0036064">
    <property type="term" value="C:ciliary basal body"/>
    <property type="evidence" value="ECO:0007669"/>
    <property type="project" value="TreeGrafter"/>
</dbReference>
<evidence type="ECO:0000259" key="5">
    <source>
        <dbReference type="PROSITE" id="PS51776"/>
    </source>
</evidence>
<name>A0A0M5J5Q6_DROBS</name>
<keyword evidence="4" id="KW-0472">Membrane</keyword>
<evidence type="ECO:0000256" key="2">
    <source>
        <dbReference type="SAM" id="Coils"/>
    </source>
</evidence>
<dbReference type="PROSITE" id="PS51777">
    <property type="entry name" value="RH2"/>
    <property type="match status" value="1"/>
</dbReference>
<dbReference type="PANTHER" id="PTHR21502">
    <property type="entry name" value="ZINC FINGER PROTEIN DZIP1"/>
    <property type="match status" value="1"/>
</dbReference>
<dbReference type="STRING" id="30019.A0A0M5J5Q6"/>
<dbReference type="SMR" id="A0A0M5J5Q6"/>
<dbReference type="CDD" id="cd14445">
    <property type="entry name" value="RILP-like"/>
    <property type="match status" value="1"/>
</dbReference>
<dbReference type="OMA" id="TNHELHG"/>
<dbReference type="AlphaFoldDB" id="A0A0M5J5Q6"/>
<evidence type="ECO:0000256" key="1">
    <source>
        <dbReference type="ARBA" id="ARBA00023054"/>
    </source>
</evidence>
<keyword evidence="1 2" id="KW-0175">Coiled coil</keyword>
<organism evidence="7 8">
    <name type="scientific">Drosophila busckii</name>
    <name type="common">Fruit fly</name>
    <dbReference type="NCBI Taxonomy" id="30019"/>
    <lineage>
        <taxon>Eukaryota</taxon>
        <taxon>Metazoa</taxon>
        <taxon>Ecdysozoa</taxon>
        <taxon>Arthropoda</taxon>
        <taxon>Hexapoda</taxon>
        <taxon>Insecta</taxon>
        <taxon>Pterygota</taxon>
        <taxon>Neoptera</taxon>
        <taxon>Endopterygota</taxon>
        <taxon>Diptera</taxon>
        <taxon>Brachycera</taxon>
        <taxon>Muscomorpha</taxon>
        <taxon>Ephydroidea</taxon>
        <taxon>Drosophilidae</taxon>
        <taxon>Drosophila</taxon>
    </lineage>
</organism>
<dbReference type="GO" id="GO:0060271">
    <property type="term" value="P:cilium assembly"/>
    <property type="evidence" value="ECO:0007669"/>
    <property type="project" value="TreeGrafter"/>
</dbReference>
<dbReference type="PROSITE" id="PS51776">
    <property type="entry name" value="RH1"/>
    <property type="match status" value="1"/>
</dbReference>
<evidence type="ECO:0000313" key="7">
    <source>
        <dbReference type="EMBL" id="ALC48211.1"/>
    </source>
</evidence>
<dbReference type="InterPro" id="IPR051241">
    <property type="entry name" value="DZIP_RILPL"/>
</dbReference>
<evidence type="ECO:0000256" key="3">
    <source>
        <dbReference type="SAM" id="MobiDB-lite"/>
    </source>
</evidence>
<evidence type="ECO:0000259" key="6">
    <source>
        <dbReference type="PROSITE" id="PS51777"/>
    </source>
</evidence>
<keyword evidence="4" id="KW-0812">Transmembrane</keyword>
<dbReference type="GO" id="GO:0031267">
    <property type="term" value="F:small GTPase binding"/>
    <property type="evidence" value="ECO:0007669"/>
    <property type="project" value="TreeGrafter"/>
</dbReference>
<accession>A0A0M5J5Q6</accession>
<dbReference type="GO" id="GO:0051959">
    <property type="term" value="F:dynein light intermediate chain binding"/>
    <property type="evidence" value="ECO:0007669"/>
    <property type="project" value="TreeGrafter"/>
</dbReference>
<keyword evidence="8" id="KW-1185">Reference proteome</keyword>
<evidence type="ECO:0000313" key="8">
    <source>
        <dbReference type="Proteomes" id="UP000494163"/>
    </source>
</evidence>
<feature type="transmembrane region" description="Helical" evidence="4">
    <location>
        <begin position="444"/>
        <end position="470"/>
    </location>
</feature>
<feature type="coiled-coil region" evidence="2">
    <location>
        <begin position="172"/>
        <end position="213"/>
    </location>
</feature>
<dbReference type="EMBL" id="CP012528">
    <property type="protein sequence ID" value="ALC48211.1"/>
    <property type="molecule type" value="Genomic_DNA"/>
</dbReference>
<sequence length="471" mass="53848">MPGFHLNEMGEMVLDAIDEIGVVDVYDLASDIGKEYERVMDRFGTDAVSGLMPKIINTLELLEALATKNERENTTIQELKEKIAQLESEKLEKAEFRRRFEKELELIEEQWRTETNELVDLVSSLQDENKRLVKQTQDLQSSSAQSSGLGASLTESIISMTNNELHSALSDTQVLQRLKEQIYKQRDELKQRERELQDKYSELEHVNIQAERLKASERDTRRRHKLMQAQVKTLCEERADFLAQLQDQCREINQLRKRLGLAEKENEDLVQSYDDDLNDPNRPRYTTRELKELISERDDLLTTIDSLNEQLAELKPSKRTRQVSSSDDSDDDDNEADDGVEADVDDAHVAGETPPGHDAPVQGPLPYEPDDAPWKKSSESGIRKFFRKLFSDPTDGSNTFPKRSLATLSKMALSATPGSGNEPNSPCLSIAMFYMLAKYLPFSFMLYIIYIIDCCAIIILSCYILFYLIVK</sequence>
<feature type="coiled-coil region" evidence="2">
    <location>
        <begin position="238"/>
        <end position="310"/>
    </location>
</feature>